<feature type="transmembrane region" description="Helical" evidence="1">
    <location>
        <begin position="56"/>
        <end position="78"/>
    </location>
</feature>
<accession>A0ABW7FPG6</accession>
<keyword evidence="1" id="KW-0812">Transmembrane</keyword>
<dbReference type="EMBL" id="JBIGHW010000018">
    <property type="protein sequence ID" value="MFG6443243.1"/>
    <property type="molecule type" value="Genomic_DNA"/>
</dbReference>
<name>A0ABW7FPG6_9BURK</name>
<keyword evidence="1" id="KW-1133">Transmembrane helix</keyword>
<evidence type="ECO:0000256" key="1">
    <source>
        <dbReference type="SAM" id="Phobius"/>
    </source>
</evidence>
<evidence type="ECO:0000313" key="4">
    <source>
        <dbReference type="Proteomes" id="UP001606301"/>
    </source>
</evidence>
<evidence type="ECO:0000313" key="3">
    <source>
        <dbReference type="EMBL" id="MFG6443243.1"/>
    </source>
</evidence>
<reference evidence="3 4" key="1">
    <citation type="submission" date="2024-08" db="EMBL/GenBank/DDBJ databases">
        <authorList>
            <person name="Lu H."/>
        </authorList>
    </citation>
    <scope>NUCLEOTIDE SEQUENCE [LARGE SCALE GENOMIC DNA]</scope>
    <source>
        <strain evidence="3 4">LKC17W</strain>
    </source>
</reference>
<feature type="domain" description="2TM" evidence="2">
    <location>
        <begin position="14"/>
        <end position="83"/>
    </location>
</feature>
<feature type="transmembrane region" description="Helical" evidence="1">
    <location>
        <begin position="22"/>
        <end position="44"/>
    </location>
</feature>
<dbReference type="RefSeq" id="WP_394401564.1">
    <property type="nucleotide sequence ID" value="NZ_JBIGHW010000018.1"/>
</dbReference>
<keyword evidence="4" id="KW-1185">Reference proteome</keyword>
<organism evidence="3 4">
    <name type="scientific">Pelomonas margarita</name>
    <dbReference type="NCBI Taxonomy" id="3299031"/>
    <lineage>
        <taxon>Bacteria</taxon>
        <taxon>Pseudomonadati</taxon>
        <taxon>Pseudomonadota</taxon>
        <taxon>Betaproteobacteria</taxon>
        <taxon>Burkholderiales</taxon>
        <taxon>Sphaerotilaceae</taxon>
        <taxon>Roseateles</taxon>
    </lineage>
</organism>
<dbReference type="InterPro" id="IPR025698">
    <property type="entry name" value="2TM_dom"/>
</dbReference>
<sequence>MNTDLNSTDLQALAQRRVDIKLGFLIHLGVFLAVNLGISLARYLAGGSFQPFFPVWGWAIGLVAHGVGTAAALMGWNLRERLVSAEMASLQRR</sequence>
<proteinExistence type="predicted"/>
<comment type="caution">
    <text evidence="3">The sequence shown here is derived from an EMBL/GenBank/DDBJ whole genome shotgun (WGS) entry which is preliminary data.</text>
</comment>
<evidence type="ECO:0000259" key="2">
    <source>
        <dbReference type="Pfam" id="PF13239"/>
    </source>
</evidence>
<gene>
    <name evidence="3" type="ORF">ACG0Z3_21335</name>
</gene>
<dbReference type="Pfam" id="PF13239">
    <property type="entry name" value="2TM"/>
    <property type="match status" value="1"/>
</dbReference>
<dbReference type="Proteomes" id="UP001606301">
    <property type="component" value="Unassembled WGS sequence"/>
</dbReference>
<protein>
    <submittedName>
        <fullName evidence="3">2TM domain-containing protein</fullName>
    </submittedName>
</protein>
<keyword evidence="1" id="KW-0472">Membrane</keyword>